<dbReference type="InterPro" id="IPR036097">
    <property type="entry name" value="HisK_dim/P_sf"/>
</dbReference>
<dbReference type="InterPro" id="IPR009057">
    <property type="entry name" value="Homeodomain-like_sf"/>
</dbReference>
<dbReference type="Pfam" id="PF07494">
    <property type="entry name" value="Reg_prop"/>
    <property type="match status" value="8"/>
</dbReference>
<dbReference type="InterPro" id="IPR036890">
    <property type="entry name" value="HATPase_C_sf"/>
</dbReference>
<keyword evidence="8" id="KW-0902">Two-component regulatory system</keyword>
<dbReference type="GO" id="GO:0003700">
    <property type="term" value="F:DNA-binding transcription factor activity"/>
    <property type="evidence" value="ECO:0007669"/>
    <property type="project" value="InterPro"/>
</dbReference>
<dbReference type="Gene3D" id="1.10.287.130">
    <property type="match status" value="1"/>
</dbReference>
<geneLocation type="plasmid" evidence="17 18">
    <name>unnamed3</name>
</geneLocation>
<evidence type="ECO:0000313" key="18">
    <source>
        <dbReference type="Proteomes" id="UP000251993"/>
    </source>
</evidence>
<dbReference type="InterPro" id="IPR003594">
    <property type="entry name" value="HATPase_dom"/>
</dbReference>
<dbReference type="SUPFAM" id="SSF47384">
    <property type="entry name" value="Homodimeric domain of signal transducing histidine kinase"/>
    <property type="match status" value="1"/>
</dbReference>
<keyword evidence="6" id="KW-0418">Kinase</keyword>
<dbReference type="Pfam" id="PF07495">
    <property type="entry name" value="Y_Y_Y"/>
    <property type="match status" value="1"/>
</dbReference>
<reference evidence="17 18" key="1">
    <citation type="submission" date="2018-07" db="EMBL/GenBank/DDBJ databases">
        <title>Genome sequencing of Runella.</title>
        <authorList>
            <person name="Baek M.-G."/>
            <person name="Yi H."/>
        </authorList>
    </citation>
    <scope>NUCLEOTIDE SEQUENCE [LARGE SCALE GENOMIC DNA]</scope>
    <source>
        <strain evidence="17 18">HYN0085</strain>
        <plasmid evidence="17 18">unnamed3</plasmid>
    </source>
</reference>
<evidence type="ECO:0000256" key="6">
    <source>
        <dbReference type="ARBA" id="ARBA00022777"/>
    </source>
</evidence>
<dbReference type="FunFam" id="2.60.40.10:FF:000791">
    <property type="entry name" value="Two-component system sensor histidine kinase/response regulator"/>
    <property type="match status" value="1"/>
</dbReference>
<dbReference type="Pfam" id="PF00072">
    <property type="entry name" value="Response_reg"/>
    <property type="match status" value="1"/>
</dbReference>
<dbReference type="Gene3D" id="2.60.40.10">
    <property type="entry name" value="Immunoglobulins"/>
    <property type="match status" value="1"/>
</dbReference>
<dbReference type="SUPFAM" id="SSF63829">
    <property type="entry name" value="Calcium-dependent phosphotriesterase"/>
    <property type="match status" value="3"/>
</dbReference>
<keyword evidence="13" id="KW-0175">Coiled coil</keyword>
<keyword evidence="7" id="KW-0067">ATP-binding</keyword>
<dbReference type="PROSITE" id="PS00041">
    <property type="entry name" value="HTH_ARAC_FAMILY_1"/>
    <property type="match status" value="1"/>
</dbReference>
<comment type="catalytic activity">
    <reaction evidence="1">
        <text>ATP + protein L-histidine = ADP + protein N-phospho-L-histidine.</text>
        <dbReference type="EC" id="2.7.13.3"/>
    </reaction>
</comment>
<dbReference type="InterPro" id="IPR011006">
    <property type="entry name" value="CheY-like_superfamily"/>
</dbReference>
<organism evidence="17 18">
    <name type="scientific">Runella rosea</name>
    <dbReference type="NCBI Taxonomy" id="2259595"/>
    <lineage>
        <taxon>Bacteria</taxon>
        <taxon>Pseudomonadati</taxon>
        <taxon>Bacteroidota</taxon>
        <taxon>Cytophagia</taxon>
        <taxon>Cytophagales</taxon>
        <taxon>Spirosomataceae</taxon>
        <taxon>Runella</taxon>
    </lineage>
</organism>
<dbReference type="SMART" id="SM00387">
    <property type="entry name" value="HATPase_c"/>
    <property type="match status" value="1"/>
</dbReference>
<evidence type="ECO:0000313" key="17">
    <source>
        <dbReference type="EMBL" id="AXE21912.1"/>
    </source>
</evidence>
<evidence type="ECO:0000259" key="14">
    <source>
        <dbReference type="PROSITE" id="PS01124"/>
    </source>
</evidence>
<dbReference type="PROSITE" id="PS01124">
    <property type="entry name" value="HTH_ARAC_FAMILY_2"/>
    <property type="match status" value="1"/>
</dbReference>
<dbReference type="InterPro" id="IPR004358">
    <property type="entry name" value="Sig_transdc_His_kin-like_C"/>
</dbReference>
<dbReference type="PROSITE" id="PS50110">
    <property type="entry name" value="RESPONSE_REGULATORY"/>
    <property type="match status" value="1"/>
</dbReference>
<evidence type="ECO:0000256" key="4">
    <source>
        <dbReference type="ARBA" id="ARBA00022679"/>
    </source>
</evidence>
<dbReference type="InterPro" id="IPR011123">
    <property type="entry name" value="Y_Y_Y"/>
</dbReference>
<dbReference type="Gene3D" id="2.130.10.10">
    <property type="entry name" value="YVTN repeat-like/Quinoprotein amine dehydrogenase"/>
    <property type="match status" value="3"/>
</dbReference>
<evidence type="ECO:0000256" key="13">
    <source>
        <dbReference type="SAM" id="Coils"/>
    </source>
</evidence>
<dbReference type="GO" id="GO:0000155">
    <property type="term" value="F:phosphorelay sensor kinase activity"/>
    <property type="evidence" value="ECO:0007669"/>
    <property type="project" value="InterPro"/>
</dbReference>
<evidence type="ECO:0000256" key="8">
    <source>
        <dbReference type="ARBA" id="ARBA00023012"/>
    </source>
</evidence>
<dbReference type="OrthoDB" id="9797097at2"/>
<dbReference type="Pfam" id="PF12833">
    <property type="entry name" value="HTH_18"/>
    <property type="match status" value="1"/>
</dbReference>
<dbReference type="InterPro" id="IPR011110">
    <property type="entry name" value="Reg_prop"/>
</dbReference>
<feature type="modified residue" description="4-aspartylphosphate" evidence="12">
    <location>
        <position position="1163"/>
    </location>
</feature>
<dbReference type="FunFam" id="1.10.287.130:FF:000045">
    <property type="entry name" value="Two-component system sensor histidine kinase/response regulator"/>
    <property type="match status" value="1"/>
</dbReference>
<dbReference type="Gene3D" id="3.30.565.10">
    <property type="entry name" value="Histidine kinase-like ATPase, C-terminal domain"/>
    <property type="match status" value="1"/>
</dbReference>
<dbReference type="Proteomes" id="UP000251993">
    <property type="component" value="Plasmid unnamed3"/>
</dbReference>
<keyword evidence="11" id="KW-0804">Transcription</keyword>
<dbReference type="SUPFAM" id="SSF46689">
    <property type="entry name" value="Homeodomain-like"/>
    <property type="match status" value="1"/>
</dbReference>
<evidence type="ECO:0000256" key="5">
    <source>
        <dbReference type="ARBA" id="ARBA00022741"/>
    </source>
</evidence>
<dbReference type="PROSITE" id="PS50109">
    <property type="entry name" value="HIS_KIN"/>
    <property type="match status" value="1"/>
</dbReference>
<sequence>MKNILYIVLLFFGAHYSFGQQKEYNFINFSSKNGLASNTVNAIVKDKYGFMWFGTEDGLNKFDGHNFTVYRHRENDTTSIGRGAVMAMLEDKEGNLWVGTNITLSVYNRSLNNFINYDFTKIGWIRSLCTDHNGNIWVGTYSGLFYFNTKTHKINAYKVDPTDDKTLNSEMILCVFEDSRSNVWVGTKAGLHLFNPKDGSFKRFLHNKENPNSISDNTVRSIVEDKYGNLWIGTSDGGLNKMNVQSETFIHFKNSKSDKNTLTNNSIFKLLFDNTGKLWVGTEDGLNIFDPNNGNVERIQSSISGKYSAIGGFVGRSVRDIYLDNCGIYWISTLQGGVNKYDVNLAFFNHKQFNPSDASGLTAGSITSFAESPSGDIYVGTDGGGLNIFNKKTGFIKRFALNKTKENGEVILALEPLGNELWVGTYLDGLYAVNTTTNTVRNFAINKSKTDFSNTPINCLKADRQGNIWIGTNGNGIYVYHPKTGELLHFDEILPKNARKNKSINGYINAIEEDKHGKLWFGSNGSGVAVYDPVQKTFTVLNHGNSKLPLDRVLSIYCSKQGDIWVGVFGGGLCLYDSKNKQFSQYSEEHLLSNGVIYKILEDEFGKLWVSTNKGISTFDPKKSIFKNYTYHNGIQQSTFNVGAGLRTISGEMYFGGLDGFNYFYPKMLYQNKNVPPIVITDLKINNKSANPIDNSEITDYISVAKEINLSYRQNFSLDFVALNYTAPHESQYSYMLEGFDKEWNNVGSVTTAVYTNLDPGKYTFRLKAKSEDGSWHSPEKTIAIVVNPPFWRTYYAYFIYLTLLMTALWTIRRRGIQKLRNEFALEQERLEVKHLIEKERNDAERKMELEQVKIKFLTNLSHELKTPLTLVLNPIESLLFQEKSIEKLDTLNLINRNAKRLLNLVNQLLDFRKIEDNELKLNLAEGDLVSFAKEIVDSFKYISERKNIQLDFKSAFNEYHTIFDKEKLERILLNLLSNAIKFTNEEGKVYFSIDAEAENGIKLTIEDTGIGMPTDMLEKIFDRFYQINTTPNILNQGSGIGLSITQEFVKLHGGTLKVESEEGVGSVFMVHLPLVLLSNQTLSLTDAQDEKQDIAVPLTSEDEIDDHSKIGKPILLIVDDSEDLRIYLKENLKAKYKIIEASDGKQGWQKTLACHPEIIVSDVNMPNMDGRALVRKIKNDNRTKHIPVILLTVLAEEIDQLKGLETGANDYLTKPFSFQLLNLKITNLLNLNTTLKNTYSKHINLETPEIELVSEDEKFLLKISRYVEDHIEDPDLSVDILSKTMFMSRGTLYNKVLSLTGETPVEFVRSIKLKKAVTLLEKSDMKISQIGYAVGFSNPNYFARAFKAKYSVSPSEYIQLKRDSAKSMPR</sequence>
<dbReference type="InterPro" id="IPR013783">
    <property type="entry name" value="Ig-like_fold"/>
</dbReference>
<dbReference type="RefSeq" id="WP_114070652.1">
    <property type="nucleotide sequence ID" value="NZ_CP030853.1"/>
</dbReference>
<dbReference type="PANTHER" id="PTHR43547">
    <property type="entry name" value="TWO-COMPONENT HISTIDINE KINASE"/>
    <property type="match status" value="1"/>
</dbReference>
<dbReference type="SUPFAM" id="SSF55874">
    <property type="entry name" value="ATPase domain of HSP90 chaperone/DNA topoisomerase II/histidine kinase"/>
    <property type="match status" value="1"/>
</dbReference>
<keyword evidence="3 12" id="KW-0597">Phosphoprotein</keyword>
<keyword evidence="17" id="KW-0614">Plasmid</keyword>
<evidence type="ECO:0000259" key="16">
    <source>
        <dbReference type="PROSITE" id="PS50110"/>
    </source>
</evidence>
<dbReference type="EMBL" id="CP030853">
    <property type="protein sequence ID" value="AXE21912.1"/>
    <property type="molecule type" value="Genomic_DNA"/>
</dbReference>
<dbReference type="FunFam" id="3.30.565.10:FF:000037">
    <property type="entry name" value="Hybrid sensor histidine kinase/response regulator"/>
    <property type="match status" value="1"/>
</dbReference>
<evidence type="ECO:0000259" key="15">
    <source>
        <dbReference type="PROSITE" id="PS50109"/>
    </source>
</evidence>
<dbReference type="InterPro" id="IPR003661">
    <property type="entry name" value="HisK_dim/P_dom"/>
</dbReference>
<keyword evidence="4" id="KW-0808">Transferase</keyword>
<evidence type="ECO:0000256" key="3">
    <source>
        <dbReference type="ARBA" id="ARBA00022553"/>
    </source>
</evidence>
<dbReference type="InterPro" id="IPR005467">
    <property type="entry name" value="His_kinase_dom"/>
</dbReference>
<evidence type="ECO:0000256" key="12">
    <source>
        <dbReference type="PROSITE-ProRule" id="PRU00169"/>
    </source>
</evidence>
<evidence type="ECO:0000256" key="2">
    <source>
        <dbReference type="ARBA" id="ARBA00012438"/>
    </source>
</evidence>
<dbReference type="Pfam" id="PF02518">
    <property type="entry name" value="HATPase_c"/>
    <property type="match status" value="1"/>
</dbReference>
<keyword evidence="5" id="KW-0547">Nucleotide-binding</keyword>
<dbReference type="CDD" id="cd00082">
    <property type="entry name" value="HisKA"/>
    <property type="match status" value="1"/>
</dbReference>
<proteinExistence type="predicted"/>
<name>A0A344TTE1_9BACT</name>
<dbReference type="SMART" id="SM00448">
    <property type="entry name" value="REC"/>
    <property type="match status" value="1"/>
</dbReference>
<dbReference type="KEGG" id="run:DR864_29025"/>
<feature type="domain" description="Histidine kinase" evidence="15">
    <location>
        <begin position="860"/>
        <end position="1077"/>
    </location>
</feature>
<evidence type="ECO:0000256" key="10">
    <source>
        <dbReference type="ARBA" id="ARBA00023125"/>
    </source>
</evidence>
<gene>
    <name evidence="17" type="ORF">DR864_29025</name>
</gene>
<dbReference type="InterPro" id="IPR001789">
    <property type="entry name" value="Sig_transdc_resp-reg_receiver"/>
</dbReference>
<dbReference type="SMART" id="SM00388">
    <property type="entry name" value="HisKA"/>
    <property type="match status" value="1"/>
</dbReference>
<evidence type="ECO:0000256" key="7">
    <source>
        <dbReference type="ARBA" id="ARBA00022840"/>
    </source>
</evidence>
<dbReference type="CDD" id="cd16922">
    <property type="entry name" value="HATPase_EvgS-ArcB-TorS-like"/>
    <property type="match status" value="1"/>
</dbReference>
<dbReference type="EC" id="2.7.13.3" evidence="2"/>
<keyword evidence="9" id="KW-0805">Transcription regulation</keyword>
<evidence type="ECO:0000256" key="9">
    <source>
        <dbReference type="ARBA" id="ARBA00023015"/>
    </source>
</evidence>
<evidence type="ECO:0000256" key="1">
    <source>
        <dbReference type="ARBA" id="ARBA00000085"/>
    </source>
</evidence>
<dbReference type="InterPro" id="IPR018062">
    <property type="entry name" value="HTH_AraC-typ_CS"/>
</dbReference>
<dbReference type="CDD" id="cd00146">
    <property type="entry name" value="PKD"/>
    <property type="match status" value="1"/>
</dbReference>
<keyword evidence="18" id="KW-1185">Reference proteome</keyword>
<keyword evidence="10" id="KW-0238">DNA-binding</keyword>
<dbReference type="InterPro" id="IPR018060">
    <property type="entry name" value="HTH_AraC"/>
</dbReference>
<feature type="domain" description="Response regulatory" evidence="16">
    <location>
        <begin position="1115"/>
        <end position="1230"/>
    </location>
</feature>
<dbReference type="Pfam" id="PF00512">
    <property type="entry name" value="HisKA"/>
    <property type="match status" value="1"/>
</dbReference>
<dbReference type="SMART" id="SM00342">
    <property type="entry name" value="HTH_ARAC"/>
    <property type="match status" value="1"/>
</dbReference>
<dbReference type="PRINTS" id="PR00344">
    <property type="entry name" value="BCTRLSENSOR"/>
</dbReference>
<feature type="coiled-coil region" evidence="13">
    <location>
        <begin position="834"/>
        <end position="861"/>
    </location>
</feature>
<dbReference type="Gene3D" id="3.40.50.2300">
    <property type="match status" value="1"/>
</dbReference>
<dbReference type="InterPro" id="IPR015943">
    <property type="entry name" value="WD40/YVTN_repeat-like_dom_sf"/>
</dbReference>
<dbReference type="GO" id="GO:0005524">
    <property type="term" value="F:ATP binding"/>
    <property type="evidence" value="ECO:0007669"/>
    <property type="project" value="UniProtKB-KW"/>
</dbReference>
<evidence type="ECO:0000256" key="11">
    <source>
        <dbReference type="ARBA" id="ARBA00023163"/>
    </source>
</evidence>
<dbReference type="CDD" id="cd17574">
    <property type="entry name" value="REC_OmpR"/>
    <property type="match status" value="1"/>
</dbReference>
<dbReference type="Gene3D" id="1.10.10.60">
    <property type="entry name" value="Homeodomain-like"/>
    <property type="match status" value="1"/>
</dbReference>
<accession>A0A344TTE1</accession>
<dbReference type="GO" id="GO:0043565">
    <property type="term" value="F:sequence-specific DNA binding"/>
    <property type="evidence" value="ECO:0007669"/>
    <property type="project" value="InterPro"/>
</dbReference>
<feature type="domain" description="HTH araC/xylS-type" evidence="14">
    <location>
        <begin position="1262"/>
        <end position="1361"/>
    </location>
</feature>
<protein>
    <recommendedName>
        <fullName evidence="2">histidine kinase</fullName>
        <ecNumber evidence="2">2.7.13.3</ecNumber>
    </recommendedName>
</protein>
<dbReference type="SUPFAM" id="SSF52172">
    <property type="entry name" value="CheY-like"/>
    <property type="match status" value="1"/>
</dbReference>
<dbReference type="PANTHER" id="PTHR43547:SF2">
    <property type="entry name" value="HYBRID SIGNAL TRANSDUCTION HISTIDINE KINASE C"/>
    <property type="match status" value="1"/>
</dbReference>